<gene>
    <name evidence="1" type="ORF">A4D02_16765</name>
</gene>
<organism evidence="1 2">
    <name type="scientific">Niastella koreensis</name>
    <dbReference type="NCBI Taxonomy" id="354356"/>
    <lineage>
        <taxon>Bacteria</taxon>
        <taxon>Pseudomonadati</taxon>
        <taxon>Bacteroidota</taxon>
        <taxon>Chitinophagia</taxon>
        <taxon>Chitinophagales</taxon>
        <taxon>Chitinophagaceae</taxon>
        <taxon>Niastella</taxon>
    </lineage>
</organism>
<proteinExistence type="predicted"/>
<comment type="caution">
    <text evidence="1">The sequence shown here is derived from an EMBL/GenBank/DDBJ whole genome shotgun (WGS) entry which is preliminary data.</text>
</comment>
<dbReference type="RefSeq" id="WP_014217254.1">
    <property type="nucleotide sequence ID" value="NZ_LWBO01000084.1"/>
</dbReference>
<dbReference type="InterPro" id="IPR013211">
    <property type="entry name" value="LVIVD"/>
</dbReference>
<protein>
    <recommendedName>
        <fullName evidence="3">LVIVD repeat-containing protein</fullName>
    </recommendedName>
</protein>
<dbReference type="PROSITE" id="PS51257">
    <property type="entry name" value="PROKAR_LIPOPROTEIN"/>
    <property type="match status" value="1"/>
</dbReference>
<dbReference type="Pfam" id="PF08309">
    <property type="entry name" value="LVIVD"/>
    <property type="match status" value="1"/>
</dbReference>
<evidence type="ECO:0008006" key="3">
    <source>
        <dbReference type="Google" id="ProtNLM"/>
    </source>
</evidence>
<dbReference type="SUPFAM" id="SSF63825">
    <property type="entry name" value="YWTD domain"/>
    <property type="match status" value="1"/>
</dbReference>
<accession>A0ABX3NLA7</accession>
<keyword evidence="2" id="KW-1185">Reference proteome</keyword>
<name>A0ABX3NLA7_9BACT</name>
<evidence type="ECO:0000313" key="1">
    <source>
        <dbReference type="EMBL" id="OQP38991.1"/>
    </source>
</evidence>
<dbReference type="Proteomes" id="UP000192277">
    <property type="component" value="Unassembled WGS sequence"/>
</dbReference>
<evidence type="ECO:0000313" key="2">
    <source>
        <dbReference type="Proteomes" id="UP000192277"/>
    </source>
</evidence>
<sequence>MKRHLMSVLQLGITVILTASLSGCDKEKVTRSYTWYTPVYRALPEVRAEMKSSPARAVKNPGKIYIYQNYIFLNEFDEGIHIFDNTNPASPRNIGFIPIPGTEELAVRNNVLFADSYSDLVSFDISDPKAVTAIRFTENAFPYRNVYYSYNSYNGTRPPVDSIKVTVSWIRHDTTVTYSSNPNVYYDFVTLAGSSAQPSKSSTGQGGSTARFTLINDYLYTVSTSDLYTYNVTNPADPKYVNKTTIGNWTIETIYPFKNKLFIGSTQGMYIYDVSTPANPVQQGQFTHVRSCDPVIADESRAWVTLRTGSSCGGNVNRLEVVNIENLASPSLVKQYDMTNPYGLGKEGNTLFICDGKDGIKVYDAADANNLKLIKKIDGMEPYDVIASKNIALVVAKDGLYQFDYSNVNNIRLLSKIGIE</sequence>
<reference evidence="1 2" key="1">
    <citation type="submission" date="2016-04" db="EMBL/GenBank/DDBJ databases">
        <authorList>
            <person name="Chen L."/>
            <person name="Zhuang W."/>
            <person name="Wang G."/>
        </authorList>
    </citation>
    <scope>NUCLEOTIDE SEQUENCE [LARGE SCALE GENOMIC DNA]</scope>
    <source>
        <strain evidence="2">GR20</strain>
    </source>
</reference>
<dbReference type="EMBL" id="LWBO01000084">
    <property type="protein sequence ID" value="OQP38991.1"/>
    <property type="molecule type" value="Genomic_DNA"/>
</dbReference>